<dbReference type="Proteomes" id="UP000075806">
    <property type="component" value="Unassembled WGS sequence"/>
</dbReference>
<dbReference type="OrthoDB" id="2437843at2"/>
<dbReference type="PANTHER" id="PTHR40070:SF1">
    <property type="entry name" value="UPF0478 PROTEIN YTXG"/>
    <property type="match status" value="1"/>
</dbReference>
<sequence length="141" mass="15840">MNWLGIGVFIISLVFAGFLIILIPVIKKITATLENTAKVVSQTEESLNELTGEVKLILYNTNETLIDVNEKVRKLNPIFDTIEEVGKASHHVSSTLADYTDKKSLIMKEGINEANNKKAKGFVRALILFYYLKKKKSRPTV</sequence>
<evidence type="ECO:0008006" key="4">
    <source>
        <dbReference type="Google" id="ProtNLM"/>
    </source>
</evidence>
<name>A0A162EF45_9BACI</name>
<organism evidence="2 3">
    <name type="scientific">Alkalihalobacillus trypoxylicola</name>
    <dbReference type="NCBI Taxonomy" id="519424"/>
    <lineage>
        <taxon>Bacteria</taxon>
        <taxon>Bacillati</taxon>
        <taxon>Bacillota</taxon>
        <taxon>Bacilli</taxon>
        <taxon>Bacillales</taxon>
        <taxon>Bacillaceae</taxon>
        <taxon>Alkalihalobacillus</taxon>
    </lineage>
</organism>
<evidence type="ECO:0000256" key="1">
    <source>
        <dbReference type="SAM" id="Phobius"/>
    </source>
</evidence>
<dbReference type="AlphaFoldDB" id="A0A162EF45"/>
<protein>
    <recommendedName>
        <fullName evidence="4">General stress protein</fullName>
    </recommendedName>
</protein>
<keyword evidence="1" id="KW-0472">Membrane</keyword>
<evidence type="ECO:0000313" key="3">
    <source>
        <dbReference type="Proteomes" id="UP000075806"/>
    </source>
</evidence>
<dbReference type="RefSeq" id="WP_061948681.1">
    <property type="nucleotide sequence ID" value="NZ_LTAO01000012.1"/>
</dbReference>
<dbReference type="STRING" id="519424.AZF04_06600"/>
<feature type="transmembrane region" description="Helical" evidence="1">
    <location>
        <begin position="6"/>
        <end position="26"/>
    </location>
</feature>
<gene>
    <name evidence="2" type="ORF">AZF04_06600</name>
</gene>
<keyword evidence="3" id="KW-1185">Reference proteome</keyword>
<reference evidence="2" key="1">
    <citation type="submission" date="2016-02" db="EMBL/GenBank/DDBJ databases">
        <title>Genome sequence of Bacillus trypoxylicola KCTC 13244(T).</title>
        <authorList>
            <person name="Jeong H."/>
            <person name="Park S.-H."/>
            <person name="Choi S.-K."/>
        </authorList>
    </citation>
    <scope>NUCLEOTIDE SEQUENCE [LARGE SCALE GENOMIC DNA]</scope>
    <source>
        <strain evidence="2">KCTC 13244</strain>
    </source>
</reference>
<dbReference type="InterPro" id="IPR009293">
    <property type="entry name" value="UPF0478"/>
</dbReference>
<dbReference type="Pfam" id="PF06103">
    <property type="entry name" value="DUF948"/>
    <property type="match status" value="1"/>
</dbReference>
<evidence type="ECO:0000313" key="2">
    <source>
        <dbReference type="EMBL" id="KYG32423.1"/>
    </source>
</evidence>
<dbReference type="EMBL" id="LTAO01000012">
    <property type="protein sequence ID" value="KYG32423.1"/>
    <property type="molecule type" value="Genomic_DNA"/>
</dbReference>
<keyword evidence="1" id="KW-1133">Transmembrane helix</keyword>
<dbReference type="PANTHER" id="PTHR40070">
    <property type="entry name" value="UPF0478 PROTEIN YTXG"/>
    <property type="match status" value="1"/>
</dbReference>
<comment type="caution">
    <text evidence="2">The sequence shown here is derived from an EMBL/GenBank/DDBJ whole genome shotgun (WGS) entry which is preliminary data.</text>
</comment>
<keyword evidence="1" id="KW-0812">Transmembrane</keyword>
<proteinExistence type="predicted"/>
<accession>A0A162EF45</accession>